<dbReference type="Gene3D" id="1.10.760.10">
    <property type="entry name" value="Cytochrome c-like domain"/>
    <property type="match status" value="1"/>
</dbReference>
<evidence type="ECO:0000256" key="6">
    <source>
        <dbReference type="ARBA" id="ARBA00022723"/>
    </source>
</evidence>
<name>A0A6J4U9X5_9BACT</name>
<dbReference type="Pfam" id="PF13442">
    <property type="entry name" value="Cytochrome_CBB3"/>
    <property type="match status" value="1"/>
</dbReference>
<keyword evidence="8 13" id="KW-1133">Transmembrane helix</keyword>
<dbReference type="InterPro" id="IPR009056">
    <property type="entry name" value="Cyt_c-like_dom"/>
</dbReference>
<evidence type="ECO:0000256" key="9">
    <source>
        <dbReference type="ARBA" id="ARBA00023004"/>
    </source>
</evidence>
<keyword evidence="5 13" id="KW-0812">Transmembrane</keyword>
<dbReference type="InterPro" id="IPR008457">
    <property type="entry name" value="Cu-R_CopD_dom"/>
</dbReference>
<keyword evidence="6 11" id="KW-0479">Metal-binding</keyword>
<evidence type="ECO:0000259" key="14">
    <source>
        <dbReference type="PROSITE" id="PS51007"/>
    </source>
</evidence>
<dbReference type="PANTHER" id="PTHR34820:SF4">
    <property type="entry name" value="INNER MEMBRANE PROTEIN YEBZ"/>
    <property type="match status" value="1"/>
</dbReference>
<evidence type="ECO:0000256" key="1">
    <source>
        <dbReference type="ARBA" id="ARBA00004651"/>
    </source>
</evidence>
<dbReference type="InterPro" id="IPR008168">
    <property type="entry name" value="Cyt_C_IC"/>
</dbReference>
<dbReference type="PANTHER" id="PTHR34820">
    <property type="entry name" value="INNER MEMBRANE PROTEIN YEBZ"/>
    <property type="match status" value="1"/>
</dbReference>
<evidence type="ECO:0000256" key="8">
    <source>
        <dbReference type="ARBA" id="ARBA00022989"/>
    </source>
</evidence>
<dbReference type="AlphaFoldDB" id="A0A6J4U9X5"/>
<dbReference type="InterPro" id="IPR032694">
    <property type="entry name" value="CopC/D"/>
</dbReference>
<keyword evidence="2" id="KW-0813">Transport</keyword>
<evidence type="ECO:0000256" key="3">
    <source>
        <dbReference type="ARBA" id="ARBA00022475"/>
    </source>
</evidence>
<dbReference type="EMBL" id="CADCWG010000062">
    <property type="protein sequence ID" value="CAA9542691.1"/>
    <property type="molecule type" value="Genomic_DNA"/>
</dbReference>
<keyword evidence="3" id="KW-1003">Cell membrane</keyword>
<feature type="transmembrane region" description="Helical" evidence="13">
    <location>
        <begin position="339"/>
        <end position="358"/>
    </location>
</feature>
<feature type="domain" description="Cytochrome c" evidence="14">
    <location>
        <begin position="376"/>
        <end position="463"/>
    </location>
</feature>
<comment type="subcellular location">
    <subcellularLocation>
        <location evidence="1">Cell membrane</location>
        <topology evidence="1">Multi-pass membrane protein</topology>
    </subcellularLocation>
</comment>
<evidence type="ECO:0000256" key="12">
    <source>
        <dbReference type="SAM" id="MobiDB-lite"/>
    </source>
</evidence>
<accession>A0A6J4U9X5</accession>
<dbReference type="SUPFAM" id="SSF46626">
    <property type="entry name" value="Cytochrome c"/>
    <property type="match status" value="1"/>
</dbReference>
<reference evidence="15" key="1">
    <citation type="submission" date="2020-02" db="EMBL/GenBank/DDBJ databases">
        <authorList>
            <person name="Meier V. D."/>
        </authorList>
    </citation>
    <scope>NUCLEOTIDE SEQUENCE</scope>
    <source>
        <strain evidence="15">AVDCRST_MAG49</strain>
    </source>
</reference>
<feature type="transmembrane region" description="Helical" evidence="13">
    <location>
        <begin position="31"/>
        <end position="55"/>
    </location>
</feature>
<evidence type="ECO:0000256" key="7">
    <source>
        <dbReference type="ARBA" id="ARBA00022982"/>
    </source>
</evidence>
<dbReference type="InterPro" id="IPR036909">
    <property type="entry name" value="Cyt_c-like_dom_sf"/>
</dbReference>
<evidence type="ECO:0000256" key="2">
    <source>
        <dbReference type="ARBA" id="ARBA00022448"/>
    </source>
</evidence>
<keyword evidence="4 11" id="KW-0349">Heme</keyword>
<gene>
    <name evidence="15" type="ORF">AVDCRST_MAG49-976</name>
</gene>
<sequence>MAAPLPFSLVAHASAQPVGRAAAVAADMAHLLGASLWVGGLVVLAGALIPTLPALTPAGRQVVLARALPRFSALALVAWAVLGLTGTYSAWLQVGNWTALRETDYGRSLTLKVLLLVPLLLLGAFNLLLVTRRLRRAGDGRLASVWSGHFRTAVLTEVVLVAVVLLVVGRLIGQAPARDELARQAGQITLPLAAAEEDATLGIAPGATGLNHLRLEVAGDPLPAETRAIIRLGLPSQGIAPQQLDLTRAAGNAFEWHGSELSLPGEWTMDVVVRRPGVEDWQVATTVAIGATPPSVNLPAPAWRFGTTAIPGLALVVLGVAGAVVAWQAGRSPLRREAVGLGAVGLAMGLTLIVQARLDPVPTQAASANAAPLDTAAVERGGAIYQANCLTCHGAGLQGDGPTAASLERPPADLTAGHSAAHSDEDMAFWVENGIAGSAMPAFGDQLSDAEIRDVLAYVRSVQRGTQATRDAPDPAACTVAPRTVDGIAAVAATPAADDRAATPSRSASGFDAGTADSPDATPLAGTPADAAAVTAITATVRERVACANARDTLRDLALFSDASVRQTFPRGPTEAFARLAVQPAEPLPPELWISVVSVTDVTLLPDGRATARVTVDNPSTHSHLPTASQDSATASQETATLILVPGGPDGRWLIDEIRYG</sequence>
<feature type="region of interest" description="Disordered" evidence="12">
    <location>
        <begin position="616"/>
        <end position="637"/>
    </location>
</feature>
<feature type="compositionally biased region" description="Low complexity" evidence="12">
    <location>
        <begin position="495"/>
        <end position="508"/>
    </location>
</feature>
<dbReference type="GO" id="GO:0005886">
    <property type="term" value="C:plasma membrane"/>
    <property type="evidence" value="ECO:0007669"/>
    <property type="project" value="UniProtKB-SubCell"/>
</dbReference>
<protein>
    <recommendedName>
        <fullName evidence="14">Cytochrome c domain-containing protein</fullName>
    </recommendedName>
</protein>
<feature type="compositionally biased region" description="Polar residues" evidence="12">
    <location>
        <begin position="617"/>
        <end position="637"/>
    </location>
</feature>
<dbReference type="GO" id="GO:0020037">
    <property type="term" value="F:heme binding"/>
    <property type="evidence" value="ECO:0007669"/>
    <property type="project" value="InterPro"/>
</dbReference>
<dbReference type="PRINTS" id="PR00605">
    <property type="entry name" value="CYTCHROMECIC"/>
</dbReference>
<dbReference type="GO" id="GO:0009055">
    <property type="term" value="F:electron transfer activity"/>
    <property type="evidence" value="ECO:0007669"/>
    <property type="project" value="InterPro"/>
</dbReference>
<evidence type="ECO:0000256" key="11">
    <source>
        <dbReference type="PROSITE-ProRule" id="PRU00433"/>
    </source>
</evidence>
<feature type="transmembrane region" description="Helical" evidence="13">
    <location>
        <begin position="152"/>
        <end position="172"/>
    </location>
</feature>
<organism evidence="15">
    <name type="scientific">uncultured Thermomicrobiales bacterium</name>
    <dbReference type="NCBI Taxonomy" id="1645740"/>
    <lineage>
        <taxon>Bacteria</taxon>
        <taxon>Pseudomonadati</taxon>
        <taxon>Thermomicrobiota</taxon>
        <taxon>Thermomicrobia</taxon>
        <taxon>Thermomicrobiales</taxon>
        <taxon>environmental samples</taxon>
    </lineage>
</organism>
<evidence type="ECO:0000256" key="4">
    <source>
        <dbReference type="ARBA" id="ARBA00022617"/>
    </source>
</evidence>
<feature type="transmembrane region" description="Helical" evidence="13">
    <location>
        <begin position="67"/>
        <end position="91"/>
    </location>
</feature>
<dbReference type="GO" id="GO:0006825">
    <property type="term" value="P:copper ion transport"/>
    <property type="evidence" value="ECO:0007669"/>
    <property type="project" value="InterPro"/>
</dbReference>
<feature type="transmembrane region" description="Helical" evidence="13">
    <location>
        <begin position="111"/>
        <end position="131"/>
    </location>
</feature>
<dbReference type="GO" id="GO:0005506">
    <property type="term" value="F:iron ion binding"/>
    <property type="evidence" value="ECO:0007669"/>
    <property type="project" value="InterPro"/>
</dbReference>
<proteinExistence type="predicted"/>
<dbReference type="Pfam" id="PF05425">
    <property type="entry name" value="CopD"/>
    <property type="match status" value="1"/>
</dbReference>
<keyword evidence="10 13" id="KW-0472">Membrane</keyword>
<evidence type="ECO:0000256" key="13">
    <source>
        <dbReference type="SAM" id="Phobius"/>
    </source>
</evidence>
<evidence type="ECO:0000313" key="15">
    <source>
        <dbReference type="EMBL" id="CAA9542691.1"/>
    </source>
</evidence>
<evidence type="ECO:0000256" key="10">
    <source>
        <dbReference type="ARBA" id="ARBA00023136"/>
    </source>
</evidence>
<feature type="transmembrane region" description="Helical" evidence="13">
    <location>
        <begin position="302"/>
        <end position="327"/>
    </location>
</feature>
<keyword evidence="7" id="KW-0249">Electron transport</keyword>
<evidence type="ECO:0000256" key="5">
    <source>
        <dbReference type="ARBA" id="ARBA00022692"/>
    </source>
</evidence>
<keyword evidence="9 11" id="KW-0408">Iron</keyword>
<feature type="region of interest" description="Disordered" evidence="12">
    <location>
        <begin position="495"/>
        <end position="526"/>
    </location>
</feature>
<dbReference type="PROSITE" id="PS51007">
    <property type="entry name" value="CYTC"/>
    <property type="match status" value="1"/>
</dbReference>